<dbReference type="InParanoid" id="A0A1Y1UPC7"/>
<evidence type="ECO:0000313" key="3">
    <source>
        <dbReference type="Proteomes" id="UP000193218"/>
    </source>
</evidence>
<evidence type="ECO:0000313" key="2">
    <source>
        <dbReference type="EMBL" id="ORX39883.1"/>
    </source>
</evidence>
<feature type="compositionally biased region" description="Basic and acidic residues" evidence="1">
    <location>
        <begin position="80"/>
        <end position="99"/>
    </location>
</feature>
<name>A0A1Y1UPC7_9TREE</name>
<dbReference type="EMBL" id="NBSH01000002">
    <property type="protein sequence ID" value="ORX39883.1"/>
    <property type="molecule type" value="Genomic_DNA"/>
</dbReference>
<dbReference type="RefSeq" id="XP_021873668.1">
    <property type="nucleotide sequence ID" value="XM_022017852.1"/>
</dbReference>
<proteinExistence type="predicted"/>
<keyword evidence="3" id="KW-1185">Reference proteome</keyword>
<dbReference type="GeneID" id="33559661"/>
<reference evidence="2 3" key="1">
    <citation type="submission" date="2017-03" db="EMBL/GenBank/DDBJ databases">
        <title>Widespread Adenine N6-methylation of Active Genes in Fungi.</title>
        <authorList>
            <consortium name="DOE Joint Genome Institute"/>
            <person name="Mondo S.J."/>
            <person name="Dannebaum R.O."/>
            <person name="Kuo R.C."/>
            <person name="Louie K.B."/>
            <person name="Bewick A.J."/>
            <person name="Labutti K."/>
            <person name="Haridas S."/>
            <person name="Kuo A."/>
            <person name="Salamov A."/>
            <person name="Ahrendt S.R."/>
            <person name="Lau R."/>
            <person name="Bowen B.P."/>
            <person name="Lipzen A."/>
            <person name="Sullivan W."/>
            <person name="Andreopoulos W.B."/>
            <person name="Clum A."/>
            <person name="Lindquist E."/>
            <person name="Daum C."/>
            <person name="Northen T.R."/>
            <person name="Ramamoorthy G."/>
            <person name="Schmitz R.J."/>
            <person name="Gryganskyi A."/>
            <person name="Culley D."/>
            <person name="Magnuson J."/>
            <person name="James T.Y."/>
            <person name="O'Malley M.A."/>
            <person name="Stajich J.E."/>
            <person name="Spatafora J.W."/>
            <person name="Visel A."/>
            <person name="Grigoriev I.V."/>
        </authorList>
    </citation>
    <scope>NUCLEOTIDE SEQUENCE [LARGE SCALE GENOMIC DNA]</scope>
    <source>
        <strain evidence="2 3">NRRL Y-17943</strain>
    </source>
</reference>
<dbReference type="OrthoDB" id="2574168at2759"/>
<accession>A0A1Y1UPC7</accession>
<sequence length="274" mass="29673">MPSSRAYTPLADEVNPPFGNAVTTVTRNGTVVYGKRPTSESSGSSTPSRQYSAETTPQLASRVSMTQDHEQDLGIPRSAKGKERAWDPEMGQDEIKDDTYPPGNENAEEERRVADTLARFAARDAARRRAARLSKQLPPSPQSTSSGFLSRPFSVVERQSLRGLMENITGKHPSLPTTQPKPYNDPYSNQPYRDAGLDPFPRDSISSAGSSPGVDTAYGYAGPAWRGGAPVQVDERAHGGGEKWWHALCAWGDDLDGGHAEGADDQAGRTNPFE</sequence>
<feature type="region of interest" description="Disordered" evidence="1">
    <location>
        <begin position="123"/>
        <end position="150"/>
    </location>
</feature>
<gene>
    <name evidence="2" type="ORF">BD324DRAFT_648503</name>
</gene>
<protein>
    <submittedName>
        <fullName evidence="2">Uncharacterized protein</fullName>
    </submittedName>
</protein>
<feature type="compositionally biased region" description="Polar residues" evidence="1">
    <location>
        <begin position="175"/>
        <end position="191"/>
    </location>
</feature>
<feature type="compositionally biased region" description="Low complexity" evidence="1">
    <location>
        <begin position="39"/>
        <end position="48"/>
    </location>
</feature>
<feature type="region of interest" description="Disordered" evidence="1">
    <location>
        <begin position="1"/>
        <end position="111"/>
    </location>
</feature>
<feature type="region of interest" description="Disordered" evidence="1">
    <location>
        <begin position="255"/>
        <end position="274"/>
    </location>
</feature>
<feature type="region of interest" description="Disordered" evidence="1">
    <location>
        <begin position="168"/>
        <end position="211"/>
    </location>
</feature>
<dbReference type="Proteomes" id="UP000193218">
    <property type="component" value="Unassembled WGS sequence"/>
</dbReference>
<feature type="compositionally biased region" description="Polar residues" evidence="1">
    <location>
        <begin position="49"/>
        <end position="66"/>
    </location>
</feature>
<comment type="caution">
    <text evidence="2">The sequence shown here is derived from an EMBL/GenBank/DDBJ whole genome shotgun (WGS) entry which is preliminary data.</text>
</comment>
<dbReference type="AlphaFoldDB" id="A0A1Y1UPC7"/>
<organism evidence="2 3">
    <name type="scientific">Kockovaella imperatae</name>
    <dbReference type="NCBI Taxonomy" id="4999"/>
    <lineage>
        <taxon>Eukaryota</taxon>
        <taxon>Fungi</taxon>
        <taxon>Dikarya</taxon>
        <taxon>Basidiomycota</taxon>
        <taxon>Agaricomycotina</taxon>
        <taxon>Tremellomycetes</taxon>
        <taxon>Tremellales</taxon>
        <taxon>Cuniculitremaceae</taxon>
        <taxon>Kockovaella</taxon>
    </lineage>
</organism>
<evidence type="ECO:0000256" key="1">
    <source>
        <dbReference type="SAM" id="MobiDB-lite"/>
    </source>
</evidence>